<sequence>MTAQTPVTPEISLVEAVWRYRLMSFLIVLACALASIAATQILFSGATATARFAVTDPTNNNNVLRMGVVSGQGYATYTAQRAAFAGSTPVMARAAEIVRDKRGPKLTGEQLRGRVQTSSKPDGGVVIVTAKGASMAEAAVIANAVLQAYQEVTVSTNVSKLDAQIKNIQALEKKVTGELEVAQAGSRSYRLLSTQLTKLQAEESGLLSSRSKTNDGVQFLDNADPSAPTASKLPQNLLIGIAIGIIVACVVSFLRASARPRNRPATTGPVPAGGPGLGGAPGGAYAEVIGGAGVGPVAELPAGRPYQGRRHAADVRAADDRLLDDGRAEEPPAGRGRRARGHSVPPTVPPSVPSHADPAAERAGRLWSAEEVHGPGAPAAQSPSATQALPATPPAPPPAPSSAPSGAAPSVPPVSGERRSRLNGSGSAAPASPAAGSGTRGTRVAGNGSSSLGKSARGKGSRAKPRGEKPAEPEKGAASDLPVDLWAEGGDPTRTAEDPQFLTGGKGSSAAKPSAAAKPASGTSSSAKPPSDRPSAGKPEEGSGSGKGKGDSSLMHYDIDR</sequence>
<feature type="compositionally biased region" description="Basic and acidic residues" evidence="1">
    <location>
        <begin position="358"/>
        <end position="373"/>
    </location>
</feature>
<feature type="compositionally biased region" description="Low complexity" evidence="1">
    <location>
        <begin position="424"/>
        <end position="437"/>
    </location>
</feature>
<accession>A0ABW2XGL9</accession>
<proteinExistence type="predicted"/>
<feature type="compositionally biased region" description="Pro residues" evidence="1">
    <location>
        <begin position="391"/>
        <end position="401"/>
    </location>
</feature>
<dbReference type="Proteomes" id="UP001597063">
    <property type="component" value="Unassembled WGS sequence"/>
</dbReference>
<feature type="compositionally biased region" description="Low complexity" evidence="1">
    <location>
        <begin position="374"/>
        <end position="390"/>
    </location>
</feature>
<evidence type="ECO:0000256" key="2">
    <source>
        <dbReference type="SAM" id="Phobius"/>
    </source>
</evidence>
<feature type="compositionally biased region" description="Low complexity" evidence="1">
    <location>
        <begin position="508"/>
        <end position="537"/>
    </location>
</feature>
<keyword evidence="4" id="KW-1185">Reference proteome</keyword>
<feature type="compositionally biased region" description="Low complexity" evidence="1">
    <location>
        <begin position="402"/>
        <end position="415"/>
    </location>
</feature>
<name>A0ABW2XGL9_9ACTN</name>
<feature type="region of interest" description="Disordered" evidence="1">
    <location>
        <begin position="305"/>
        <end position="561"/>
    </location>
</feature>
<evidence type="ECO:0000256" key="1">
    <source>
        <dbReference type="SAM" id="MobiDB-lite"/>
    </source>
</evidence>
<keyword evidence="2" id="KW-0472">Membrane</keyword>
<organism evidence="3 4">
    <name type="scientific">Actinomadura fibrosa</name>
    <dbReference type="NCBI Taxonomy" id="111802"/>
    <lineage>
        <taxon>Bacteria</taxon>
        <taxon>Bacillati</taxon>
        <taxon>Actinomycetota</taxon>
        <taxon>Actinomycetes</taxon>
        <taxon>Streptosporangiales</taxon>
        <taxon>Thermomonosporaceae</taxon>
        <taxon>Actinomadura</taxon>
    </lineage>
</organism>
<keyword evidence="2" id="KW-1133">Transmembrane helix</keyword>
<gene>
    <name evidence="3" type="ORF">ACFQZM_11575</name>
</gene>
<dbReference type="EMBL" id="JBHTGP010000006">
    <property type="protein sequence ID" value="MFD0685139.1"/>
    <property type="molecule type" value="Genomic_DNA"/>
</dbReference>
<dbReference type="RefSeq" id="WP_378322443.1">
    <property type="nucleotide sequence ID" value="NZ_JBHTGP010000006.1"/>
</dbReference>
<keyword evidence="2" id="KW-0812">Transmembrane</keyword>
<feature type="compositionally biased region" description="Basic and acidic residues" evidence="1">
    <location>
        <begin position="465"/>
        <end position="477"/>
    </location>
</feature>
<feature type="transmembrane region" description="Helical" evidence="2">
    <location>
        <begin position="20"/>
        <end position="43"/>
    </location>
</feature>
<feature type="compositionally biased region" description="Basic and acidic residues" evidence="1">
    <location>
        <begin position="311"/>
        <end position="332"/>
    </location>
</feature>
<protein>
    <recommendedName>
        <fullName evidence="5">Polysaccharide chain length determinant N-terminal domain-containing protein</fullName>
    </recommendedName>
</protein>
<evidence type="ECO:0008006" key="5">
    <source>
        <dbReference type="Google" id="ProtNLM"/>
    </source>
</evidence>
<reference evidence="4" key="1">
    <citation type="journal article" date="2019" name="Int. J. Syst. Evol. Microbiol.">
        <title>The Global Catalogue of Microorganisms (GCM) 10K type strain sequencing project: providing services to taxonomists for standard genome sequencing and annotation.</title>
        <authorList>
            <consortium name="The Broad Institute Genomics Platform"/>
            <consortium name="The Broad Institute Genome Sequencing Center for Infectious Disease"/>
            <person name="Wu L."/>
            <person name="Ma J."/>
        </authorList>
    </citation>
    <scope>NUCLEOTIDE SEQUENCE [LARGE SCALE GENOMIC DNA]</scope>
    <source>
        <strain evidence="4">JCM 9371</strain>
    </source>
</reference>
<evidence type="ECO:0000313" key="3">
    <source>
        <dbReference type="EMBL" id="MFD0685139.1"/>
    </source>
</evidence>
<evidence type="ECO:0000313" key="4">
    <source>
        <dbReference type="Proteomes" id="UP001597063"/>
    </source>
</evidence>
<comment type="caution">
    <text evidence="3">The sequence shown here is derived from an EMBL/GenBank/DDBJ whole genome shotgun (WGS) entry which is preliminary data.</text>
</comment>